<dbReference type="Proteomes" id="UP000644610">
    <property type="component" value="Unassembled WGS sequence"/>
</dbReference>
<keyword evidence="3" id="KW-1185">Reference proteome</keyword>
<dbReference type="GO" id="GO:0016810">
    <property type="term" value="F:hydrolase activity, acting on carbon-nitrogen (but not peptide) bonds"/>
    <property type="evidence" value="ECO:0007669"/>
    <property type="project" value="InterPro"/>
</dbReference>
<evidence type="ECO:0000259" key="1">
    <source>
        <dbReference type="PROSITE" id="PS51677"/>
    </source>
</evidence>
<protein>
    <submittedName>
        <fullName evidence="2">Polysaccharide deacetylase</fullName>
    </submittedName>
</protein>
<comment type="caution">
    <text evidence="2">The sequence shown here is derived from an EMBL/GenBank/DDBJ whole genome shotgun (WGS) entry which is preliminary data.</text>
</comment>
<dbReference type="Pfam" id="PF01522">
    <property type="entry name" value="Polysacc_deac_1"/>
    <property type="match status" value="1"/>
</dbReference>
<dbReference type="InterPro" id="IPR011330">
    <property type="entry name" value="Glyco_hydro/deAcase_b/a-brl"/>
</dbReference>
<sequence length="329" mass="37030">MACAWGSALQKSLHRGASERDRRAGAQGDVAMTTANAFWPERARLAFSITVQFEAGGQPISGAPGPISEPILPGFPDLGQNSFYEYGAREGIPRLLDLFDKHGVKVSTYMIGEAVRRHPALAAEVVRRGHEAGAHGLRWQRQYHLPRPEEKVWIASNVQIIEEVTGTRPTGYTNYWIRPGVNTLEILQELGFRYHIDDLSADEPFLQAINGEPFATVPYTVHLNDIVSYDFAGFDPNAYERQLIDEFEQLYEEGSRRRRMMVIALHDRLSGHASRVRVLDRVLTRLRQYDDVWWARKDQIADWILAHPETAAWVERASAPVSGLPGSSA</sequence>
<dbReference type="Gene3D" id="3.20.20.370">
    <property type="entry name" value="Glycoside hydrolase/deacetylase"/>
    <property type="match status" value="1"/>
</dbReference>
<dbReference type="AlphaFoldDB" id="A0A8J3UXJ2"/>
<organism evidence="2 3">
    <name type="scientific">Planotetraspora silvatica</name>
    <dbReference type="NCBI Taxonomy" id="234614"/>
    <lineage>
        <taxon>Bacteria</taxon>
        <taxon>Bacillati</taxon>
        <taxon>Actinomycetota</taxon>
        <taxon>Actinomycetes</taxon>
        <taxon>Streptosporangiales</taxon>
        <taxon>Streptosporangiaceae</taxon>
        <taxon>Planotetraspora</taxon>
    </lineage>
</organism>
<evidence type="ECO:0000313" key="2">
    <source>
        <dbReference type="EMBL" id="GII51301.1"/>
    </source>
</evidence>
<name>A0A8J3UXJ2_9ACTN</name>
<evidence type="ECO:0000313" key="3">
    <source>
        <dbReference type="Proteomes" id="UP000644610"/>
    </source>
</evidence>
<dbReference type="PROSITE" id="PS51677">
    <property type="entry name" value="NODB"/>
    <property type="match status" value="1"/>
</dbReference>
<reference evidence="2" key="1">
    <citation type="submission" date="2021-01" db="EMBL/GenBank/DDBJ databases">
        <title>Whole genome shotgun sequence of Planotetraspora silvatica NBRC 100141.</title>
        <authorList>
            <person name="Komaki H."/>
            <person name="Tamura T."/>
        </authorList>
    </citation>
    <scope>NUCLEOTIDE SEQUENCE</scope>
    <source>
        <strain evidence="2">NBRC 100141</strain>
    </source>
</reference>
<proteinExistence type="predicted"/>
<dbReference type="InterPro" id="IPR002509">
    <property type="entry name" value="NODB_dom"/>
</dbReference>
<dbReference type="PANTHER" id="PTHR43123:SF1">
    <property type="entry name" value="POLYSACCHARIDE DEACETYLASE-RELATED"/>
    <property type="match status" value="1"/>
</dbReference>
<dbReference type="PANTHER" id="PTHR43123">
    <property type="entry name" value="POLYSACCHARIDE DEACETYLASE-RELATED"/>
    <property type="match status" value="1"/>
</dbReference>
<accession>A0A8J3UXJ2</accession>
<gene>
    <name evidence="2" type="ORF">Psi02_77250</name>
</gene>
<feature type="domain" description="NodB homology" evidence="1">
    <location>
        <begin position="76"/>
        <end position="295"/>
    </location>
</feature>
<dbReference type="EMBL" id="BOOQ01000066">
    <property type="protein sequence ID" value="GII51301.1"/>
    <property type="molecule type" value="Genomic_DNA"/>
</dbReference>
<dbReference type="SUPFAM" id="SSF88713">
    <property type="entry name" value="Glycoside hydrolase/deacetylase"/>
    <property type="match status" value="1"/>
</dbReference>
<dbReference type="GO" id="GO:0005975">
    <property type="term" value="P:carbohydrate metabolic process"/>
    <property type="evidence" value="ECO:0007669"/>
    <property type="project" value="InterPro"/>
</dbReference>